<comment type="caution">
    <text evidence="1">The sequence shown here is derived from an EMBL/GenBank/DDBJ whole genome shotgun (WGS) entry which is preliminary data.</text>
</comment>
<reference evidence="1 2" key="1">
    <citation type="submission" date="2016-12" db="EMBL/GenBank/DDBJ databases">
        <title>Trade-off between light-utilization and light-protection in marine flavobacteria.</title>
        <authorList>
            <person name="Kumagai Y."/>
            <person name="Yoshizawa S."/>
            <person name="Kogure K."/>
            <person name="Iwasaki W."/>
        </authorList>
    </citation>
    <scope>NUCLEOTIDE SEQUENCE [LARGE SCALE GENOMIC DNA]</scope>
    <source>
        <strain evidence="1 2">ATCC 43844</strain>
    </source>
</reference>
<gene>
    <name evidence="1" type="ORF">BTO16_14005</name>
</gene>
<organism evidence="1 2">
    <name type="scientific">Polaribacter glomeratus</name>
    <dbReference type="NCBI Taxonomy" id="102"/>
    <lineage>
        <taxon>Bacteria</taxon>
        <taxon>Pseudomonadati</taxon>
        <taxon>Bacteroidota</taxon>
        <taxon>Flavobacteriia</taxon>
        <taxon>Flavobacteriales</taxon>
        <taxon>Flavobacteriaceae</taxon>
    </lineage>
</organism>
<dbReference type="Proteomes" id="UP000239068">
    <property type="component" value="Unassembled WGS sequence"/>
</dbReference>
<evidence type="ECO:0000313" key="2">
    <source>
        <dbReference type="Proteomes" id="UP000239068"/>
    </source>
</evidence>
<sequence>MQLLNLKNNCMATQHKKYEYKATKYFKTTVHYSLISQNLKPQLSSKLNISASRDFAKSKPLFWCQERIQNKWFKPNLTGLFPTNRENVYWGCRGRYQHLILFVFKDNQECLTVYYFENYFTRNLDLLIKNL</sequence>
<keyword evidence="2" id="KW-1185">Reference proteome</keyword>
<dbReference type="EMBL" id="MSCM01000002">
    <property type="protein sequence ID" value="PQJ76969.1"/>
    <property type="molecule type" value="Genomic_DNA"/>
</dbReference>
<name>A0A2S7WHA4_9FLAO</name>
<dbReference type="AlphaFoldDB" id="A0A2S7WHA4"/>
<evidence type="ECO:0000313" key="1">
    <source>
        <dbReference type="EMBL" id="PQJ76969.1"/>
    </source>
</evidence>
<accession>A0A2S7WHA4</accession>
<protein>
    <submittedName>
        <fullName evidence="1">Uncharacterized protein</fullName>
    </submittedName>
</protein>
<proteinExistence type="predicted"/>